<dbReference type="GO" id="GO:0005829">
    <property type="term" value="C:cytosol"/>
    <property type="evidence" value="ECO:0007669"/>
    <property type="project" value="TreeGrafter"/>
</dbReference>
<dbReference type="SUPFAM" id="SSF53697">
    <property type="entry name" value="SIS domain"/>
    <property type="match status" value="1"/>
</dbReference>
<dbReference type="PANTHER" id="PTHR11469">
    <property type="entry name" value="GLUCOSE-6-PHOSPHATE ISOMERASE"/>
    <property type="match status" value="1"/>
</dbReference>
<dbReference type="HOGENOM" id="CLU_037303_1_0_7"/>
<proteinExistence type="inferred from homology"/>
<dbReference type="UniPathway" id="UPA00109">
    <property type="reaction ID" value="UER00181"/>
</dbReference>
<dbReference type="InterPro" id="IPR035482">
    <property type="entry name" value="SIS_PGI_2"/>
</dbReference>
<dbReference type="PROSITE" id="PS00765">
    <property type="entry name" value="P_GLUCOSE_ISOMERASE_1"/>
    <property type="match status" value="1"/>
</dbReference>
<evidence type="ECO:0000256" key="5">
    <source>
        <dbReference type="ARBA" id="ARBA00023152"/>
    </source>
</evidence>
<gene>
    <name evidence="9" type="ORF">HMPREF0179_02257</name>
</gene>
<dbReference type="PROSITE" id="PS51463">
    <property type="entry name" value="P_GLUCOSE_ISOMERASE_3"/>
    <property type="match status" value="1"/>
</dbReference>
<dbReference type="OrthoDB" id="140919at2"/>
<evidence type="ECO:0000256" key="2">
    <source>
        <dbReference type="ARBA" id="ARBA00006604"/>
    </source>
</evidence>
<name>E5Y7U2_BILW3</name>
<evidence type="ECO:0000256" key="7">
    <source>
        <dbReference type="ARBA" id="ARBA00029321"/>
    </source>
</evidence>
<dbReference type="eggNOG" id="COG0166">
    <property type="taxonomic scope" value="Bacteria"/>
</dbReference>
<organism evidence="9 10">
    <name type="scientific">Bilophila wadsworthia (strain 3_1_6)</name>
    <dbReference type="NCBI Taxonomy" id="563192"/>
    <lineage>
        <taxon>Bacteria</taxon>
        <taxon>Pseudomonadati</taxon>
        <taxon>Thermodesulfobacteriota</taxon>
        <taxon>Desulfovibrionia</taxon>
        <taxon>Desulfovibrionales</taxon>
        <taxon>Desulfovibrionaceae</taxon>
        <taxon>Bilophila</taxon>
    </lineage>
</organism>
<evidence type="ECO:0000256" key="4">
    <source>
        <dbReference type="ARBA" id="ARBA00022432"/>
    </source>
</evidence>
<reference evidence="9 10" key="2">
    <citation type="submission" date="2013-04" db="EMBL/GenBank/DDBJ databases">
        <title>The Genome Sequence of Bilophila wadsworthia 3_1_6.</title>
        <authorList>
            <consortium name="The Broad Institute Genomics Platform"/>
            <person name="Earl A."/>
            <person name="Ward D."/>
            <person name="Feldgarden M."/>
            <person name="Gevers D."/>
            <person name="Sibley C."/>
            <person name="Strauss J."/>
            <person name="Allen-Vercoe E."/>
            <person name="Walker B."/>
            <person name="Young S."/>
            <person name="Zeng Q."/>
            <person name="Gargeya S."/>
            <person name="Fitzgerald M."/>
            <person name="Haas B."/>
            <person name="Abouelleil A."/>
            <person name="Allen A.W."/>
            <person name="Alvarado L."/>
            <person name="Arachchi H.M."/>
            <person name="Berlin A.M."/>
            <person name="Chapman S.B."/>
            <person name="Gainer-Dewar J."/>
            <person name="Goldberg J."/>
            <person name="Griggs A."/>
            <person name="Gujja S."/>
            <person name="Hansen M."/>
            <person name="Howarth C."/>
            <person name="Imamovic A."/>
            <person name="Ireland A."/>
            <person name="Larimer J."/>
            <person name="McCowan C."/>
            <person name="Murphy C."/>
            <person name="Pearson M."/>
            <person name="Poon T.W."/>
            <person name="Priest M."/>
            <person name="Roberts A."/>
            <person name="Saif S."/>
            <person name="Shea T."/>
            <person name="Sisk P."/>
            <person name="Sykes S."/>
            <person name="Wortman J."/>
            <person name="Nusbaum C."/>
            <person name="Birren B."/>
        </authorList>
    </citation>
    <scope>NUCLEOTIDE SEQUENCE [LARGE SCALE GENOMIC DNA]</scope>
    <source>
        <strain evidence="9 10">3_1_6</strain>
    </source>
</reference>
<dbReference type="CDD" id="cd05015">
    <property type="entry name" value="SIS_PGI_1"/>
    <property type="match status" value="1"/>
</dbReference>
<dbReference type="CDD" id="cd05016">
    <property type="entry name" value="SIS_PGI_2"/>
    <property type="match status" value="1"/>
</dbReference>
<dbReference type="STRING" id="563192.HMPREF0179_02257"/>
<keyword evidence="6 8" id="KW-0413">Isomerase</keyword>
<reference evidence="9 10" key="1">
    <citation type="submission" date="2010-10" db="EMBL/GenBank/DDBJ databases">
        <authorList>
            <consortium name="The Broad Institute Genome Sequencing Platform"/>
            <person name="Ward D."/>
            <person name="Earl A."/>
            <person name="Feldgarden M."/>
            <person name="Young S.K."/>
            <person name="Gargeya S."/>
            <person name="Zeng Q."/>
            <person name="Alvarado L."/>
            <person name="Berlin A."/>
            <person name="Bochicchio J."/>
            <person name="Chapman S.B."/>
            <person name="Chen Z."/>
            <person name="Freedman E."/>
            <person name="Gellesch M."/>
            <person name="Goldberg J."/>
            <person name="Griggs A."/>
            <person name="Gujja S."/>
            <person name="Heilman E."/>
            <person name="Heiman D."/>
            <person name="Howarth C."/>
            <person name="Mehta T."/>
            <person name="Neiman D."/>
            <person name="Pearson M."/>
            <person name="Roberts A."/>
            <person name="Saif S."/>
            <person name="Shea T."/>
            <person name="Shenoy N."/>
            <person name="Sisk P."/>
            <person name="Stolte C."/>
            <person name="Sykes S."/>
            <person name="White J."/>
            <person name="Yandava C."/>
            <person name="Allen-Vercoe E."/>
            <person name="Sibley C."/>
            <person name="Ambrose C.E."/>
            <person name="Strauss J."/>
            <person name="Daigneault M."/>
            <person name="Haas B."/>
            <person name="Nusbaum C."/>
            <person name="Birren B."/>
        </authorList>
    </citation>
    <scope>NUCLEOTIDE SEQUENCE [LARGE SCALE GENOMIC DNA]</scope>
    <source>
        <strain evidence="9 10">3_1_6</strain>
    </source>
</reference>
<dbReference type="GO" id="GO:0006096">
    <property type="term" value="P:glycolytic process"/>
    <property type="evidence" value="ECO:0007669"/>
    <property type="project" value="UniProtKB-UniPathway"/>
</dbReference>
<dbReference type="InterPro" id="IPR035476">
    <property type="entry name" value="SIS_PGI_1"/>
</dbReference>
<dbReference type="Proteomes" id="UP000006034">
    <property type="component" value="Unassembled WGS sequence"/>
</dbReference>
<dbReference type="EMBL" id="ADCP02000001">
    <property type="protein sequence ID" value="EFV43958.1"/>
    <property type="molecule type" value="Genomic_DNA"/>
</dbReference>
<dbReference type="GeneID" id="78085399"/>
<dbReference type="GO" id="GO:0051156">
    <property type="term" value="P:glucose 6-phosphate metabolic process"/>
    <property type="evidence" value="ECO:0007669"/>
    <property type="project" value="TreeGrafter"/>
</dbReference>
<accession>E5Y7U2</accession>
<dbReference type="AlphaFoldDB" id="E5Y7U2"/>
<evidence type="ECO:0000256" key="8">
    <source>
        <dbReference type="RuleBase" id="RU000612"/>
    </source>
</evidence>
<dbReference type="GO" id="GO:0097367">
    <property type="term" value="F:carbohydrate derivative binding"/>
    <property type="evidence" value="ECO:0007669"/>
    <property type="project" value="InterPro"/>
</dbReference>
<comment type="pathway">
    <text evidence="1 8">Carbohydrate degradation; glycolysis; D-glyceraldehyde 3-phosphate and glycerone phosphate from D-glucose: step 2/4.</text>
</comment>
<dbReference type="InterPro" id="IPR018189">
    <property type="entry name" value="Phosphoglucose_isomerase_CS"/>
</dbReference>
<evidence type="ECO:0000256" key="3">
    <source>
        <dbReference type="ARBA" id="ARBA00011952"/>
    </source>
</evidence>
<dbReference type="PANTHER" id="PTHR11469:SF1">
    <property type="entry name" value="GLUCOSE-6-PHOSPHATE ISOMERASE"/>
    <property type="match status" value="1"/>
</dbReference>
<evidence type="ECO:0000256" key="1">
    <source>
        <dbReference type="ARBA" id="ARBA00004926"/>
    </source>
</evidence>
<keyword evidence="10" id="KW-1185">Reference proteome</keyword>
<comment type="similarity">
    <text evidence="2 8">Belongs to the GPI family.</text>
</comment>
<dbReference type="Pfam" id="PF00342">
    <property type="entry name" value="PGI"/>
    <property type="match status" value="1"/>
</dbReference>
<dbReference type="Gene3D" id="3.40.50.10490">
    <property type="entry name" value="Glucose-6-phosphate isomerase like protein, domain 1"/>
    <property type="match status" value="2"/>
</dbReference>
<evidence type="ECO:0000313" key="10">
    <source>
        <dbReference type="Proteomes" id="UP000006034"/>
    </source>
</evidence>
<dbReference type="EC" id="5.3.1.9" evidence="3 8"/>
<dbReference type="InterPro" id="IPR001672">
    <property type="entry name" value="G6P_Isomerase"/>
</dbReference>
<dbReference type="GO" id="GO:0048029">
    <property type="term" value="F:monosaccharide binding"/>
    <property type="evidence" value="ECO:0007669"/>
    <property type="project" value="TreeGrafter"/>
</dbReference>
<comment type="catalytic activity">
    <reaction evidence="7 8">
        <text>alpha-D-glucose 6-phosphate = beta-D-fructose 6-phosphate</text>
        <dbReference type="Rhea" id="RHEA:11816"/>
        <dbReference type="ChEBI" id="CHEBI:57634"/>
        <dbReference type="ChEBI" id="CHEBI:58225"/>
        <dbReference type="EC" id="5.3.1.9"/>
    </reaction>
</comment>
<dbReference type="InterPro" id="IPR046348">
    <property type="entry name" value="SIS_dom_sf"/>
</dbReference>
<sequence>MHTLDWKHAWTGRLLTTAPTRPQALKLLEPQLDSCNARLIGEVASGKLPFLNLPFRSSLTARLKALTPQLRRFRHMVVLGIGGSALGTRALQKAFFPQQDLPNHQGPWLWILDNVDADVLEAQMSTLNPEETIVVPVSKSGGTIETLAQYFFMKAWLQRALPNTWHEHMLLVTDEKKGYLREEADRHNIVSLPVPDHLGGRYSVLSAVGLVPAAFMGLPWEDFLEGAASVNAPLVNDELGKPENLRNHPAWALANWCFELSRHDYSQLIFFTYIPSWASFGQWFGQLWAESLGKNGKGTMPLPAVGVTDQHSLQQMFLDGPADKGCIQLHCPNLSKGPQFPDDVPDSWEWLRGKTFGDLLNAETLGSAAALVHNGVPLTRLEAAESSMRAAGEVMGLLMATTVLTGWLMNINPLDQPAVELGKRLAYSRLGSSSYPEEAAILKAFLD</sequence>
<protein>
    <recommendedName>
        <fullName evidence="3 8">Glucose-6-phosphate isomerase</fullName>
        <ecNumber evidence="3 8">5.3.1.9</ecNumber>
    </recommendedName>
</protein>
<dbReference type="RefSeq" id="WP_005028075.1">
    <property type="nucleotide sequence ID" value="NZ_KE150238.1"/>
</dbReference>
<keyword evidence="4 8" id="KW-0312">Gluconeogenesis</keyword>
<dbReference type="PRINTS" id="PR00662">
    <property type="entry name" value="G6PISOMERASE"/>
</dbReference>
<keyword evidence="5 8" id="KW-0324">Glycolysis</keyword>
<dbReference type="GO" id="GO:0006094">
    <property type="term" value="P:gluconeogenesis"/>
    <property type="evidence" value="ECO:0007669"/>
    <property type="project" value="UniProtKB-KW"/>
</dbReference>
<comment type="caution">
    <text evidence="9">The sequence shown here is derived from an EMBL/GenBank/DDBJ whole genome shotgun (WGS) entry which is preliminary data.</text>
</comment>
<evidence type="ECO:0000256" key="6">
    <source>
        <dbReference type="ARBA" id="ARBA00023235"/>
    </source>
</evidence>
<dbReference type="GO" id="GO:0004347">
    <property type="term" value="F:glucose-6-phosphate isomerase activity"/>
    <property type="evidence" value="ECO:0007669"/>
    <property type="project" value="UniProtKB-EC"/>
</dbReference>
<evidence type="ECO:0000313" key="9">
    <source>
        <dbReference type="EMBL" id="EFV43958.1"/>
    </source>
</evidence>